<keyword evidence="1" id="KW-0732">Signal</keyword>
<dbReference type="Proteomes" id="UP000030742">
    <property type="component" value="Unassembled WGS sequence"/>
</dbReference>
<sequence>MLLKIAFFLAASATLALGLKSDLEALLTLYNTVDTVIKSEHREAQIEIRARSVPLNFYINQVSGYVYGNLSQAAEPYWERIASFEEQAEIIDRNITKCLDEGHSQFYMLNGTIIRAPISQLEACREDGTEIILASSSLSNSVISELLELEVEVRACSNNTCAQQLQVTLREFYVRGLQTIATAISNATDYVFEVLPQNLAVINIDRPTYTRLFNRILDQIKICIYGRTQ</sequence>
<keyword evidence="5" id="KW-1185">Reference proteome</keyword>
<feature type="signal peptide" evidence="1">
    <location>
        <begin position="1"/>
        <end position="18"/>
    </location>
</feature>
<evidence type="ECO:0000313" key="6">
    <source>
        <dbReference type="Proteomes" id="UP000030742"/>
    </source>
</evidence>
<evidence type="ECO:0008006" key="7">
    <source>
        <dbReference type="Google" id="ProtNLM"/>
    </source>
</evidence>
<evidence type="ECO:0000313" key="3">
    <source>
        <dbReference type="EMBL" id="ERL85257.1"/>
    </source>
</evidence>
<organism evidence="2">
    <name type="scientific">Dendroctonus ponderosae</name>
    <name type="common">Mountain pine beetle</name>
    <dbReference type="NCBI Taxonomy" id="77166"/>
    <lineage>
        <taxon>Eukaryota</taxon>
        <taxon>Metazoa</taxon>
        <taxon>Ecdysozoa</taxon>
        <taxon>Arthropoda</taxon>
        <taxon>Hexapoda</taxon>
        <taxon>Insecta</taxon>
        <taxon>Pterygota</taxon>
        <taxon>Neoptera</taxon>
        <taxon>Endopterygota</taxon>
        <taxon>Coleoptera</taxon>
        <taxon>Polyphaga</taxon>
        <taxon>Cucujiformia</taxon>
        <taxon>Curculionidae</taxon>
        <taxon>Scolytinae</taxon>
        <taxon>Dendroctonus</taxon>
    </lineage>
</organism>
<proteinExistence type="predicted"/>
<evidence type="ECO:0000313" key="2">
    <source>
        <dbReference type="EMBL" id="ENN78613.1"/>
    </source>
</evidence>
<protein>
    <recommendedName>
        <fullName evidence="7">Protein TsetseEP domain-containing protein</fullName>
    </recommendedName>
</protein>
<evidence type="ECO:0000313" key="5">
    <source>
        <dbReference type="Proteomes" id="UP000019118"/>
    </source>
</evidence>
<dbReference type="EnsemblMetazoa" id="XM_019901852.1">
    <property type="protein sequence ID" value="XP_019757411.1"/>
    <property type="gene ID" value="LOC109535836"/>
</dbReference>
<evidence type="ECO:0000313" key="4">
    <source>
        <dbReference type="EnsemblMetazoa" id="XP_019757411.1"/>
    </source>
</evidence>
<reference evidence="4" key="2">
    <citation type="submission" date="2024-08" db="UniProtKB">
        <authorList>
            <consortium name="EnsemblMetazoa"/>
        </authorList>
    </citation>
    <scope>IDENTIFICATION</scope>
</reference>
<dbReference type="KEGG" id="dpa:109535836"/>
<gene>
    <name evidence="4" type="primary">109535836</name>
    <name evidence="3" type="ORF">D910_02678</name>
    <name evidence="2" type="ORF">YQE_04917</name>
</gene>
<feature type="non-terminal residue" evidence="2">
    <location>
        <position position="1"/>
    </location>
</feature>
<feature type="chain" id="PRO_5010971803" description="Protein TsetseEP domain-containing protein" evidence="1">
    <location>
        <begin position="19"/>
        <end position="229"/>
    </location>
</feature>
<accession>N6TKZ3</accession>
<dbReference type="EMBL" id="KB631671">
    <property type="protein sequence ID" value="ERL85257.1"/>
    <property type="molecule type" value="Genomic_DNA"/>
</dbReference>
<dbReference type="OrthoDB" id="6780939at2759"/>
<dbReference type="HOGENOM" id="CLU_1210878_0_0_1"/>
<name>N6TKZ3_DENPD</name>
<dbReference type="EMBL" id="KB740857">
    <property type="protein sequence ID" value="ENN78613.1"/>
    <property type="molecule type" value="Genomic_DNA"/>
</dbReference>
<evidence type="ECO:0000256" key="1">
    <source>
        <dbReference type="SAM" id="SignalP"/>
    </source>
</evidence>
<dbReference type="Proteomes" id="UP000019118">
    <property type="component" value="Unassembled WGS sequence"/>
</dbReference>
<dbReference type="AlphaFoldDB" id="N6TKZ3"/>
<reference evidence="5 6" key="1">
    <citation type="journal article" date="2013" name="Genome Biol.">
        <title>Draft genome of the mountain pine beetle, Dendroctonus ponderosae Hopkins, a major forest pest.</title>
        <authorList>
            <person name="Keeling C.I."/>
            <person name="Yuen M.M."/>
            <person name="Liao N.Y."/>
            <person name="Docking T.R."/>
            <person name="Chan S.K."/>
            <person name="Taylor G.A."/>
            <person name="Palmquist D.L."/>
            <person name="Jackman S.D."/>
            <person name="Nguyen A."/>
            <person name="Li M."/>
            <person name="Henderson H."/>
            <person name="Janes J.K."/>
            <person name="Zhao Y."/>
            <person name="Pandoh P."/>
            <person name="Moore R."/>
            <person name="Sperling F.A."/>
            <person name="Huber D.P."/>
            <person name="Birol I."/>
            <person name="Jones S.J."/>
            <person name="Bohlmann J."/>
        </authorList>
    </citation>
    <scope>NUCLEOTIDE SEQUENCE</scope>
</reference>